<dbReference type="SUPFAM" id="SSF53448">
    <property type="entry name" value="Nucleotide-diphospho-sugar transferases"/>
    <property type="match status" value="2"/>
</dbReference>
<dbReference type="RefSeq" id="WP_265424409.1">
    <property type="nucleotide sequence ID" value="NZ_JAPFPW010000005.1"/>
</dbReference>
<dbReference type="Proteomes" id="UP001209681">
    <property type="component" value="Unassembled WGS sequence"/>
</dbReference>
<evidence type="ECO:0000256" key="2">
    <source>
        <dbReference type="ARBA" id="ARBA00022475"/>
    </source>
</evidence>
<proteinExistence type="predicted"/>
<dbReference type="PANTHER" id="PTHR43646">
    <property type="entry name" value="GLYCOSYLTRANSFERASE"/>
    <property type="match status" value="1"/>
</dbReference>
<sequence>MTDLSSPDTVQLLLFTRYPRPGSSKTRLIPALGPEGAAALQRDMTRFTLKEALKTGFPLEVRYTGARAEDMRNWLGEGFSLADQGDGDLGERLDRAFREHFTKKTRFVIVLGADCPENRADNILACAKALGQKDWAIGPAKDGGYYMLGMGRYLPRLFQGVDWGTSKVLAQTLAAEKSAPFLLSCLSDVDEKEDIPAKISVILPTLNEAAFIEKTLSSLGQGFHVEVLVSDGGSRDRTPEIARSCGAEVLTSPPGRAGQMNYAAARASGSILFFLHGDSLAPENWDRDLRQILKQPGVALGAFQFGLQEKIPGMDLLIRAVRFRSCRMKRPYGDQGLFMHKSLFEELGGFPDEPILEDLLLVKKARKRGRIVMAASFVKTSARRWQQKGLLRTTLIHQAILLGAAMGLSPSRLMKLLRR</sequence>
<dbReference type="InterPro" id="IPR029044">
    <property type="entry name" value="Nucleotide-diphossugar_trans"/>
</dbReference>
<organism evidence="7 8">
    <name type="scientific">Desulfobotulus pelophilus</name>
    <dbReference type="NCBI Taxonomy" id="2823377"/>
    <lineage>
        <taxon>Bacteria</taxon>
        <taxon>Pseudomonadati</taxon>
        <taxon>Thermodesulfobacteriota</taxon>
        <taxon>Desulfobacteria</taxon>
        <taxon>Desulfobacterales</taxon>
        <taxon>Desulfobacteraceae</taxon>
        <taxon>Desulfobotulus</taxon>
    </lineage>
</organism>
<accession>A0ABT3N7V7</accession>
<evidence type="ECO:0000256" key="1">
    <source>
        <dbReference type="ARBA" id="ARBA00004236"/>
    </source>
</evidence>
<dbReference type="PANTHER" id="PTHR43646:SF2">
    <property type="entry name" value="GLYCOSYLTRANSFERASE 2-LIKE DOMAIN-CONTAINING PROTEIN"/>
    <property type="match status" value="1"/>
</dbReference>
<dbReference type="InterPro" id="IPR026461">
    <property type="entry name" value="Trfase_2_rSAM/seldom_assoc"/>
</dbReference>
<keyword evidence="3" id="KW-0328">Glycosyltransferase</keyword>
<keyword evidence="4" id="KW-0808">Transferase</keyword>
<dbReference type="Pfam" id="PF09837">
    <property type="entry name" value="DUF2064"/>
    <property type="match status" value="1"/>
</dbReference>
<gene>
    <name evidence="7" type="ORF">OOT00_05995</name>
</gene>
<evidence type="ECO:0000256" key="4">
    <source>
        <dbReference type="ARBA" id="ARBA00022679"/>
    </source>
</evidence>
<evidence type="ECO:0000313" key="7">
    <source>
        <dbReference type="EMBL" id="MCW7753539.1"/>
    </source>
</evidence>
<keyword evidence="2" id="KW-1003">Cell membrane</keyword>
<reference evidence="7 8" key="1">
    <citation type="submission" date="2022-11" db="EMBL/GenBank/DDBJ databases">
        <title>Desulfobotulus tamanensis H1 sp. nov. - anaerobic, alkaliphilic, sulphate reducing bacterium isolated from terrestrial mud volcano.</title>
        <authorList>
            <person name="Frolova A."/>
            <person name="Merkel A.Y."/>
            <person name="Slobodkin A.I."/>
        </authorList>
    </citation>
    <scope>NUCLEOTIDE SEQUENCE [LARGE SCALE GENOMIC DNA]</scope>
    <source>
        <strain evidence="7 8">H1</strain>
    </source>
</reference>
<dbReference type="CDD" id="cd02522">
    <property type="entry name" value="GT_2_like_a"/>
    <property type="match status" value="1"/>
</dbReference>
<evidence type="ECO:0000256" key="5">
    <source>
        <dbReference type="ARBA" id="ARBA00023136"/>
    </source>
</evidence>
<keyword evidence="5" id="KW-0472">Membrane</keyword>
<comment type="subcellular location">
    <subcellularLocation>
        <location evidence="1">Cell membrane</location>
    </subcellularLocation>
</comment>
<dbReference type="Gene3D" id="3.90.550.10">
    <property type="entry name" value="Spore Coat Polysaccharide Biosynthesis Protein SpsA, Chain A"/>
    <property type="match status" value="2"/>
</dbReference>
<protein>
    <submittedName>
        <fullName evidence="7">TIGR04283 family arsenosugar biosynthesis glycosyltransferase</fullName>
    </submittedName>
</protein>
<dbReference type="InterPro" id="IPR001173">
    <property type="entry name" value="Glyco_trans_2-like"/>
</dbReference>
<dbReference type="EMBL" id="JAPFPW010000005">
    <property type="protein sequence ID" value="MCW7753539.1"/>
    <property type="molecule type" value="Genomic_DNA"/>
</dbReference>
<evidence type="ECO:0000256" key="3">
    <source>
        <dbReference type="ARBA" id="ARBA00022676"/>
    </source>
</evidence>
<dbReference type="NCBIfam" id="TIGR04283">
    <property type="entry name" value="glyco_like_mftF"/>
    <property type="match status" value="1"/>
</dbReference>
<name>A0ABT3N7V7_9BACT</name>
<feature type="domain" description="Glycosyltransferase 2-like" evidence="6">
    <location>
        <begin position="200"/>
        <end position="304"/>
    </location>
</feature>
<evidence type="ECO:0000313" key="8">
    <source>
        <dbReference type="Proteomes" id="UP001209681"/>
    </source>
</evidence>
<evidence type="ECO:0000259" key="6">
    <source>
        <dbReference type="Pfam" id="PF00535"/>
    </source>
</evidence>
<keyword evidence="8" id="KW-1185">Reference proteome</keyword>
<dbReference type="Pfam" id="PF00535">
    <property type="entry name" value="Glycos_transf_2"/>
    <property type="match status" value="1"/>
</dbReference>
<dbReference type="InterPro" id="IPR018641">
    <property type="entry name" value="Trfase_1_rSAM/seldom-assoc"/>
</dbReference>
<dbReference type="NCBIfam" id="TIGR04282">
    <property type="entry name" value="glyco_like_cofC"/>
    <property type="match status" value="1"/>
</dbReference>
<comment type="caution">
    <text evidence="7">The sequence shown here is derived from an EMBL/GenBank/DDBJ whole genome shotgun (WGS) entry which is preliminary data.</text>
</comment>